<protein>
    <submittedName>
        <fullName evidence="2">Uncharacterized protein</fullName>
    </submittedName>
</protein>
<reference evidence="2 3" key="1">
    <citation type="submission" date="2020-01" db="EMBL/GenBank/DDBJ databases">
        <title>Investigation of new actinobacteria for the biodesulphurisation of diesel fuel.</title>
        <authorList>
            <person name="Athi Narayanan S.M."/>
        </authorList>
    </citation>
    <scope>NUCLEOTIDE SEQUENCE [LARGE SCALE GENOMIC DNA]</scope>
    <source>
        <strain evidence="2 3">213E</strain>
    </source>
</reference>
<proteinExistence type="predicted"/>
<evidence type="ECO:0000313" key="3">
    <source>
        <dbReference type="Proteomes" id="UP000466307"/>
    </source>
</evidence>
<name>A0A7K3LU21_9ACTN</name>
<dbReference type="RefSeq" id="WP_059036610.1">
    <property type="nucleotide sequence ID" value="NZ_JAADZU010000082.1"/>
</dbReference>
<accession>A0A7K3LU21</accession>
<dbReference type="Proteomes" id="UP000466307">
    <property type="component" value="Unassembled WGS sequence"/>
</dbReference>
<dbReference type="AlphaFoldDB" id="A0A7K3LU21"/>
<evidence type="ECO:0000313" key="2">
    <source>
        <dbReference type="EMBL" id="NDK91760.1"/>
    </source>
</evidence>
<sequence>MTPRSTSLGQQLKNSMLTQLEQIDAPAGMEWRVVSFRRWMQHADSGATVVRLDVKDGDEVSDLYLVAATASDAPAPRSLRPAEPAPSRRSPRAPIPQCRLDLIAWLEAHPGEWAEYVAAGDEDVSAPQIAKCVRSGSGGFGPGFSVRTRGSRFTRVSAFVRYDPVSAGRPA</sequence>
<comment type="caution">
    <text evidence="2">The sequence shown here is derived from an EMBL/GenBank/DDBJ whole genome shotgun (WGS) entry which is preliminary data.</text>
</comment>
<organism evidence="2 3">
    <name type="scientific">Gordonia desulfuricans</name>
    <dbReference type="NCBI Taxonomy" id="89051"/>
    <lineage>
        <taxon>Bacteria</taxon>
        <taxon>Bacillati</taxon>
        <taxon>Actinomycetota</taxon>
        <taxon>Actinomycetes</taxon>
        <taxon>Mycobacteriales</taxon>
        <taxon>Gordoniaceae</taxon>
        <taxon>Gordonia</taxon>
    </lineage>
</organism>
<gene>
    <name evidence="2" type="ORF">GYA93_19600</name>
</gene>
<feature type="region of interest" description="Disordered" evidence="1">
    <location>
        <begin position="72"/>
        <end position="93"/>
    </location>
</feature>
<keyword evidence="3" id="KW-1185">Reference proteome</keyword>
<feature type="compositionally biased region" description="Low complexity" evidence="1">
    <location>
        <begin position="73"/>
        <end position="88"/>
    </location>
</feature>
<dbReference type="EMBL" id="JAADZU010000082">
    <property type="protein sequence ID" value="NDK91760.1"/>
    <property type="molecule type" value="Genomic_DNA"/>
</dbReference>
<evidence type="ECO:0000256" key="1">
    <source>
        <dbReference type="SAM" id="MobiDB-lite"/>
    </source>
</evidence>